<proteinExistence type="predicted"/>
<accession>A0ABV9QSF2</accession>
<dbReference type="RefSeq" id="WP_379789174.1">
    <property type="nucleotide sequence ID" value="NZ_JBHSHL010000052.1"/>
</dbReference>
<sequence>MYCRKCGSPVSETAKFCTACGASVQDSETSSGQREGEAKSSKGSKLVLILLLSLLVLGLAGGAIFVGLRMSGSSGGANEKQSVRSEEEKNAWKEEGQDREETEDKVNDAEIDKRVEELRVFHRQFSMDIVDGKYEKVVPTEDISIYHDKGEIKAVFADEGTNSKDYNREYYFDKGELVLSVFENEDRDLFFFEGGKLILWRHFKDRDEENLISYDRNEPTAEFEDWEELLQEESKFFISELNRLKSSSTATPKETSEKLKEVTVQKKEGFSMEKVIGVSSTSHLVEKNFVHKEDRVIDKDISTAWVEGVEGQGEGEEVKLVFDKSYLINGFVIHAGYHKNEKVYEKNSRPSQIEVFFSDGSSETFNLKDVREAQEVKFSEPVETDSVSFVVRSVYPGSKYKDTVISEIVLY</sequence>
<dbReference type="Pfam" id="PF25302">
    <property type="entry name" value="NADase_transloc"/>
    <property type="match status" value="1"/>
</dbReference>
<keyword evidence="2" id="KW-0812">Transmembrane</keyword>
<feature type="domain" description="Zinc-ribbon" evidence="3">
    <location>
        <begin position="2"/>
        <end position="24"/>
    </location>
</feature>
<dbReference type="InterPro" id="IPR026870">
    <property type="entry name" value="Zinc_ribbon_dom"/>
</dbReference>
<dbReference type="Pfam" id="PF13240">
    <property type="entry name" value="Zn_Ribbon_1"/>
    <property type="match status" value="1"/>
</dbReference>
<gene>
    <name evidence="5" type="ORF">ACFO4R_10915</name>
</gene>
<dbReference type="Gene3D" id="2.60.120.260">
    <property type="entry name" value="Galactose-binding domain-like"/>
    <property type="match status" value="1"/>
</dbReference>
<dbReference type="SUPFAM" id="SSF49785">
    <property type="entry name" value="Galactose-binding domain-like"/>
    <property type="match status" value="1"/>
</dbReference>
<feature type="transmembrane region" description="Helical" evidence="2">
    <location>
        <begin position="46"/>
        <end position="68"/>
    </location>
</feature>
<evidence type="ECO:0000313" key="6">
    <source>
        <dbReference type="Proteomes" id="UP001595916"/>
    </source>
</evidence>
<reference evidence="6" key="1">
    <citation type="journal article" date="2019" name="Int. J. Syst. Evol. Microbiol.">
        <title>The Global Catalogue of Microorganisms (GCM) 10K type strain sequencing project: providing services to taxonomists for standard genome sequencing and annotation.</title>
        <authorList>
            <consortium name="The Broad Institute Genomics Platform"/>
            <consortium name="The Broad Institute Genome Sequencing Center for Infectious Disease"/>
            <person name="Wu L."/>
            <person name="Ma J."/>
        </authorList>
    </citation>
    <scope>NUCLEOTIDE SEQUENCE [LARGE SCALE GENOMIC DNA]</scope>
    <source>
        <strain evidence="6">CCUG 46385</strain>
    </source>
</reference>
<dbReference type="NCBIfam" id="NF047619">
    <property type="entry name" value="NADase_discoid"/>
    <property type="match status" value="1"/>
</dbReference>
<dbReference type="EMBL" id="JBHSHL010000052">
    <property type="protein sequence ID" value="MFC4805581.1"/>
    <property type="molecule type" value="Genomic_DNA"/>
</dbReference>
<evidence type="ECO:0000256" key="1">
    <source>
        <dbReference type="SAM" id="MobiDB-lite"/>
    </source>
</evidence>
<name>A0ABV9QSF2_9FIRM</name>
<feature type="region of interest" description="Disordered" evidence="1">
    <location>
        <begin position="73"/>
        <end position="107"/>
    </location>
</feature>
<protein>
    <submittedName>
        <fullName evidence="5">Zinc-ribbon domain-containing protein</fullName>
    </submittedName>
</protein>
<evidence type="ECO:0000259" key="3">
    <source>
        <dbReference type="Pfam" id="PF13240"/>
    </source>
</evidence>
<dbReference type="InterPro" id="IPR057561">
    <property type="entry name" value="NADase_transloc"/>
</dbReference>
<dbReference type="InterPro" id="IPR008979">
    <property type="entry name" value="Galactose-bd-like_sf"/>
</dbReference>
<evidence type="ECO:0000259" key="4">
    <source>
        <dbReference type="Pfam" id="PF25302"/>
    </source>
</evidence>
<organism evidence="5 6">
    <name type="scientific">Filifactor villosus</name>
    <dbReference type="NCBI Taxonomy" id="29374"/>
    <lineage>
        <taxon>Bacteria</taxon>
        <taxon>Bacillati</taxon>
        <taxon>Bacillota</taxon>
        <taxon>Clostridia</taxon>
        <taxon>Peptostreptococcales</taxon>
        <taxon>Filifactoraceae</taxon>
        <taxon>Filifactor</taxon>
    </lineage>
</organism>
<feature type="compositionally biased region" description="Basic and acidic residues" evidence="1">
    <location>
        <begin position="81"/>
        <end position="96"/>
    </location>
</feature>
<keyword evidence="2" id="KW-0472">Membrane</keyword>
<keyword evidence="6" id="KW-1185">Reference proteome</keyword>
<dbReference type="Proteomes" id="UP001595916">
    <property type="component" value="Unassembled WGS sequence"/>
</dbReference>
<feature type="domain" description="NAD glycohydrolase translocation F5/8 type C" evidence="4">
    <location>
        <begin position="275"/>
        <end position="410"/>
    </location>
</feature>
<comment type="caution">
    <text evidence="5">The sequence shown here is derived from an EMBL/GenBank/DDBJ whole genome shotgun (WGS) entry which is preliminary data.</text>
</comment>
<evidence type="ECO:0000256" key="2">
    <source>
        <dbReference type="SAM" id="Phobius"/>
    </source>
</evidence>
<evidence type="ECO:0000313" key="5">
    <source>
        <dbReference type="EMBL" id="MFC4805581.1"/>
    </source>
</evidence>
<keyword evidence="2" id="KW-1133">Transmembrane helix</keyword>